<evidence type="ECO:0000313" key="3">
    <source>
        <dbReference type="EMBL" id="KZV84653.1"/>
    </source>
</evidence>
<reference evidence="3 4" key="1">
    <citation type="journal article" date="2016" name="Mol. Biol. Evol.">
        <title>Comparative Genomics of Early-Diverging Mushroom-Forming Fungi Provides Insights into the Origins of Lignocellulose Decay Capabilities.</title>
        <authorList>
            <person name="Nagy L.G."/>
            <person name="Riley R."/>
            <person name="Tritt A."/>
            <person name="Adam C."/>
            <person name="Daum C."/>
            <person name="Floudas D."/>
            <person name="Sun H."/>
            <person name="Yadav J.S."/>
            <person name="Pangilinan J."/>
            <person name="Larsson K.H."/>
            <person name="Matsuura K."/>
            <person name="Barry K."/>
            <person name="Labutti K."/>
            <person name="Kuo R."/>
            <person name="Ohm R.A."/>
            <person name="Bhattacharya S.S."/>
            <person name="Shirouzu T."/>
            <person name="Yoshinaga Y."/>
            <person name="Martin F.M."/>
            <person name="Grigoriev I.V."/>
            <person name="Hibbett D.S."/>
        </authorList>
    </citation>
    <scope>NUCLEOTIDE SEQUENCE [LARGE SCALE GENOMIC DNA]</scope>
    <source>
        <strain evidence="3 4">HHB12029</strain>
    </source>
</reference>
<dbReference type="InterPro" id="IPR001810">
    <property type="entry name" value="F-box_dom"/>
</dbReference>
<dbReference type="EMBL" id="KV426216">
    <property type="protein sequence ID" value="KZV84653.1"/>
    <property type="molecule type" value="Genomic_DNA"/>
</dbReference>
<evidence type="ECO:0000256" key="1">
    <source>
        <dbReference type="SAM" id="MobiDB-lite"/>
    </source>
</evidence>
<dbReference type="InterPro" id="IPR032675">
    <property type="entry name" value="LRR_dom_sf"/>
</dbReference>
<dbReference type="OrthoDB" id="2269034at2759"/>
<dbReference type="SUPFAM" id="SSF52058">
    <property type="entry name" value="L domain-like"/>
    <property type="match status" value="1"/>
</dbReference>
<evidence type="ECO:0000313" key="4">
    <source>
        <dbReference type="Proteomes" id="UP000077266"/>
    </source>
</evidence>
<keyword evidence="4" id="KW-1185">Reference proteome</keyword>
<organism evidence="3 4">
    <name type="scientific">Exidia glandulosa HHB12029</name>
    <dbReference type="NCBI Taxonomy" id="1314781"/>
    <lineage>
        <taxon>Eukaryota</taxon>
        <taxon>Fungi</taxon>
        <taxon>Dikarya</taxon>
        <taxon>Basidiomycota</taxon>
        <taxon>Agaricomycotina</taxon>
        <taxon>Agaricomycetes</taxon>
        <taxon>Auriculariales</taxon>
        <taxon>Exidiaceae</taxon>
        <taxon>Exidia</taxon>
    </lineage>
</organism>
<dbReference type="SUPFAM" id="SSF81383">
    <property type="entry name" value="F-box domain"/>
    <property type="match status" value="1"/>
</dbReference>
<feature type="domain" description="F-box" evidence="2">
    <location>
        <begin position="21"/>
        <end position="69"/>
    </location>
</feature>
<dbReference type="PANTHER" id="PTHR38926:SF5">
    <property type="entry name" value="F-BOX AND LEUCINE-RICH REPEAT PROTEIN 6"/>
    <property type="match status" value="1"/>
</dbReference>
<proteinExistence type="predicted"/>
<protein>
    <recommendedName>
        <fullName evidence="2">F-box domain-containing protein</fullName>
    </recommendedName>
</protein>
<dbReference type="Gene3D" id="3.80.10.10">
    <property type="entry name" value="Ribonuclease Inhibitor"/>
    <property type="match status" value="1"/>
</dbReference>
<accession>A0A165DIX2</accession>
<gene>
    <name evidence="3" type="ORF">EXIGLDRAFT_842036</name>
</gene>
<dbReference type="Pfam" id="PF12937">
    <property type="entry name" value="F-box-like"/>
    <property type="match status" value="1"/>
</dbReference>
<feature type="region of interest" description="Disordered" evidence="1">
    <location>
        <begin position="1"/>
        <end position="21"/>
    </location>
</feature>
<dbReference type="InterPro" id="IPR036047">
    <property type="entry name" value="F-box-like_dom_sf"/>
</dbReference>
<dbReference type="Proteomes" id="UP000077266">
    <property type="component" value="Unassembled WGS sequence"/>
</dbReference>
<dbReference type="InParanoid" id="A0A165DIX2"/>
<evidence type="ECO:0000259" key="2">
    <source>
        <dbReference type="PROSITE" id="PS50181"/>
    </source>
</evidence>
<dbReference type="PANTHER" id="PTHR38926">
    <property type="entry name" value="F-BOX DOMAIN CONTAINING PROTEIN, EXPRESSED"/>
    <property type="match status" value="1"/>
</dbReference>
<sequence>MDSTNEPAPHPANRASAAQSPTNVASLPVELLVAVLSHETKPDALMNVAQVCSHWHRVVLNEPSLWAYVRVTPDATPAQLSVQLARSGAHALFIEVKFYTSESLGELDLCLSAIVHEHERVEALVITSDSPPRANVTTPWPAGLVALLGQGRVWPRLRTLRLDGQMWSLIDSPLDLVSPVLHDIDLHMVGVRDWHRFGLGTLLSRVSITAVDAHGVFEMLRFCANLESLLICDYIDYEHYATLQYNSSLALPTFHMLTRLRVDWQTIDPPTLLNLLSRCPNVEDVSISHRGGSQPQEPLRSRYTLSKIRAMTLESQVQASNLLHFIAPFIDFSTLCDLQLRNIRFISPTPAFGLALRTIKLARVDCRTGDLVRAILQCRKLESLTFEYVTITVNDQDRLGDMTPLPLLQNVDVTCFAYNLPLADTTDSPGVLLAQNQQLVDFVMAVLPLHMVREASIHGILLNEKHILRAFSSMAQEDTLYAAMFGTVDRGVTRFTAGAVVPSRAFATAVWDFDVASGTFPDTLKLLHAKARFFSSLRSLRVHMPLLIDTVSVMSTLSVDLPELDTFIVILSDFEVYYDIKSENAHDKLTQLLDQAAYACKARSIVCPHLRTLDFMGSDLYHHVPYPTRTRFEAIFQTQEEVVFTIAKPRADQHQAAPRGMSSKGETILPYSLSHWT</sequence>
<dbReference type="AlphaFoldDB" id="A0A165DIX2"/>
<dbReference type="Gene3D" id="1.20.1280.50">
    <property type="match status" value="1"/>
</dbReference>
<name>A0A165DIX2_EXIGL</name>
<dbReference type="PROSITE" id="PS50181">
    <property type="entry name" value="FBOX"/>
    <property type="match status" value="1"/>
</dbReference>